<gene>
    <name evidence="3" type="ORF">ENSA5_00710</name>
</gene>
<feature type="chain" id="PRO_5015604089" evidence="2">
    <location>
        <begin position="22"/>
        <end position="116"/>
    </location>
</feature>
<feature type="region of interest" description="Disordered" evidence="1">
    <location>
        <begin position="26"/>
        <end position="47"/>
    </location>
</feature>
<keyword evidence="2" id="KW-0732">Signal</keyword>
<dbReference type="AlphaFoldDB" id="A0A2S9YKW5"/>
<protein>
    <submittedName>
        <fullName evidence="3">Uncharacterized protein</fullName>
    </submittedName>
</protein>
<keyword evidence="4" id="KW-1185">Reference proteome</keyword>
<dbReference type="EMBL" id="PVNK01000005">
    <property type="protein sequence ID" value="PRQ05751.1"/>
    <property type="molecule type" value="Genomic_DNA"/>
</dbReference>
<name>A0A2S9YKW5_9BACT</name>
<proteinExistence type="predicted"/>
<organism evidence="3 4">
    <name type="scientific">Enhygromyxa salina</name>
    <dbReference type="NCBI Taxonomy" id="215803"/>
    <lineage>
        <taxon>Bacteria</taxon>
        <taxon>Pseudomonadati</taxon>
        <taxon>Myxococcota</taxon>
        <taxon>Polyangia</taxon>
        <taxon>Nannocystales</taxon>
        <taxon>Nannocystaceae</taxon>
        <taxon>Enhygromyxa</taxon>
    </lineage>
</organism>
<dbReference type="Proteomes" id="UP000237968">
    <property type="component" value="Unassembled WGS sequence"/>
</dbReference>
<evidence type="ECO:0000256" key="2">
    <source>
        <dbReference type="SAM" id="SignalP"/>
    </source>
</evidence>
<accession>A0A2S9YKW5</accession>
<evidence type="ECO:0000313" key="3">
    <source>
        <dbReference type="EMBL" id="PRQ05751.1"/>
    </source>
</evidence>
<dbReference type="RefSeq" id="WP_146155160.1">
    <property type="nucleotide sequence ID" value="NZ_PVNK01000005.1"/>
</dbReference>
<feature type="signal peptide" evidence="2">
    <location>
        <begin position="1"/>
        <end position="21"/>
    </location>
</feature>
<feature type="compositionally biased region" description="Polar residues" evidence="1">
    <location>
        <begin position="30"/>
        <end position="42"/>
    </location>
</feature>
<sequence>MFIINGISPATILLSALLACATQGDPATQVERSSPKNLQSPRESGEDQHFCCEDVELDNESGEGCSAIGKEHINSCANVLCCSGNWDKLAELCAWAAGARRGRRGRRPDDDLRGGP</sequence>
<comment type="caution">
    <text evidence="3">The sequence shown here is derived from an EMBL/GenBank/DDBJ whole genome shotgun (WGS) entry which is preliminary data.</text>
</comment>
<reference evidence="3 4" key="1">
    <citation type="submission" date="2018-03" db="EMBL/GenBank/DDBJ databases">
        <title>Draft Genome Sequences of the Obligatory Marine Myxobacteria Enhygromyxa salina SWB005.</title>
        <authorList>
            <person name="Poehlein A."/>
            <person name="Moghaddam J.A."/>
            <person name="Harms H."/>
            <person name="Alanjari M."/>
            <person name="Koenig G.M."/>
            <person name="Daniel R."/>
            <person name="Schaeberle T.F."/>
        </authorList>
    </citation>
    <scope>NUCLEOTIDE SEQUENCE [LARGE SCALE GENOMIC DNA]</scope>
    <source>
        <strain evidence="3 4">SWB005</strain>
    </source>
</reference>
<evidence type="ECO:0000313" key="4">
    <source>
        <dbReference type="Proteomes" id="UP000237968"/>
    </source>
</evidence>
<evidence type="ECO:0000256" key="1">
    <source>
        <dbReference type="SAM" id="MobiDB-lite"/>
    </source>
</evidence>